<name>A0AAV4RXS2_9ARAC</name>
<organism evidence="1 2">
    <name type="scientific">Caerostris darwini</name>
    <dbReference type="NCBI Taxonomy" id="1538125"/>
    <lineage>
        <taxon>Eukaryota</taxon>
        <taxon>Metazoa</taxon>
        <taxon>Ecdysozoa</taxon>
        <taxon>Arthropoda</taxon>
        <taxon>Chelicerata</taxon>
        <taxon>Arachnida</taxon>
        <taxon>Araneae</taxon>
        <taxon>Araneomorphae</taxon>
        <taxon>Entelegynae</taxon>
        <taxon>Araneoidea</taxon>
        <taxon>Araneidae</taxon>
        <taxon>Caerostris</taxon>
    </lineage>
</organism>
<keyword evidence="2" id="KW-1185">Reference proteome</keyword>
<dbReference type="Proteomes" id="UP001054837">
    <property type="component" value="Unassembled WGS sequence"/>
</dbReference>
<dbReference type="AlphaFoldDB" id="A0AAV4RXS2"/>
<sequence length="86" mass="9913">MSVSLMQDEKEEKKKRKAQICLWVSLGTFKVQEMLQTALAVLNFASSRVIRALLVLNVNHPGCHGSHDTRRRFELHPAFSSWELFD</sequence>
<reference evidence="1 2" key="1">
    <citation type="submission" date="2021-06" db="EMBL/GenBank/DDBJ databases">
        <title>Caerostris darwini draft genome.</title>
        <authorList>
            <person name="Kono N."/>
            <person name="Arakawa K."/>
        </authorList>
    </citation>
    <scope>NUCLEOTIDE SEQUENCE [LARGE SCALE GENOMIC DNA]</scope>
</reference>
<protein>
    <submittedName>
        <fullName evidence="1">Uncharacterized protein</fullName>
    </submittedName>
</protein>
<accession>A0AAV4RXS2</accession>
<dbReference type="EMBL" id="BPLQ01006946">
    <property type="protein sequence ID" value="GIY26464.1"/>
    <property type="molecule type" value="Genomic_DNA"/>
</dbReference>
<evidence type="ECO:0000313" key="1">
    <source>
        <dbReference type="EMBL" id="GIY26464.1"/>
    </source>
</evidence>
<evidence type="ECO:0000313" key="2">
    <source>
        <dbReference type="Proteomes" id="UP001054837"/>
    </source>
</evidence>
<gene>
    <name evidence="1" type="ORF">CDAR_223611</name>
</gene>
<comment type="caution">
    <text evidence="1">The sequence shown here is derived from an EMBL/GenBank/DDBJ whole genome shotgun (WGS) entry which is preliminary data.</text>
</comment>
<proteinExistence type="predicted"/>